<evidence type="ECO:0000313" key="3">
    <source>
        <dbReference type="EMBL" id="PSN62821.1"/>
    </source>
</evidence>
<gene>
    <name evidence="3" type="ORF">BS50DRAFT_638417</name>
</gene>
<dbReference type="EMBL" id="KZ678141">
    <property type="protein sequence ID" value="PSN62821.1"/>
    <property type="molecule type" value="Genomic_DNA"/>
</dbReference>
<proteinExistence type="predicted"/>
<feature type="compositionally biased region" description="Polar residues" evidence="2">
    <location>
        <begin position="799"/>
        <end position="811"/>
    </location>
</feature>
<feature type="compositionally biased region" description="Low complexity" evidence="2">
    <location>
        <begin position="1169"/>
        <end position="1182"/>
    </location>
</feature>
<feature type="compositionally biased region" description="Polar residues" evidence="2">
    <location>
        <begin position="1189"/>
        <end position="1205"/>
    </location>
</feature>
<protein>
    <submittedName>
        <fullName evidence="3">Uncharacterized protein</fullName>
    </submittedName>
</protein>
<reference evidence="3 4" key="1">
    <citation type="journal article" date="2018" name="Front. Microbiol.">
        <title>Genome-Wide Analysis of Corynespora cassiicola Leaf Fall Disease Putative Effectors.</title>
        <authorList>
            <person name="Lopez D."/>
            <person name="Ribeiro S."/>
            <person name="Label P."/>
            <person name="Fumanal B."/>
            <person name="Venisse J.S."/>
            <person name="Kohler A."/>
            <person name="de Oliveira R.R."/>
            <person name="Labutti K."/>
            <person name="Lipzen A."/>
            <person name="Lail K."/>
            <person name="Bauer D."/>
            <person name="Ohm R.A."/>
            <person name="Barry K.W."/>
            <person name="Spatafora J."/>
            <person name="Grigoriev I.V."/>
            <person name="Martin F.M."/>
            <person name="Pujade-Renaud V."/>
        </authorList>
    </citation>
    <scope>NUCLEOTIDE SEQUENCE [LARGE SCALE GENOMIC DNA]</scope>
    <source>
        <strain evidence="3 4">Philippines</strain>
    </source>
</reference>
<keyword evidence="4" id="KW-1185">Reference proteome</keyword>
<feature type="compositionally biased region" description="Basic and acidic residues" evidence="2">
    <location>
        <begin position="1076"/>
        <end position="1098"/>
    </location>
</feature>
<organism evidence="3 4">
    <name type="scientific">Corynespora cassiicola Philippines</name>
    <dbReference type="NCBI Taxonomy" id="1448308"/>
    <lineage>
        <taxon>Eukaryota</taxon>
        <taxon>Fungi</taxon>
        <taxon>Dikarya</taxon>
        <taxon>Ascomycota</taxon>
        <taxon>Pezizomycotina</taxon>
        <taxon>Dothideomycetes</taxon>
        <taxon>Pleosporomycetidae</taxon>
        <taxon>Pleosporales</taxon>
        <taxon>Corynesporascaceae</taxon>
        <taxon>Corynespora</taxon>
    </lineage>
</organism>
<feature type="coiled-coil region" evidence="1">
    <location>
        <begin position="585"/>
        <end position="633"/>
    </location>
</feature>
<feature type="compositionally biased region" description="Low complexity" evidence="2">
    <location>
        <begin position="216"/>
        <end position="247"/>
    </location>
</feature>
<accession>A0A2T2NBI5</accession>
<keyword evidence="1" id="KW-0175">Coiled coil</keyword>
<feature type="region of interest" description="Disordered" evidence="2">
    <location>
        <begin position="405"/>
        <end position="442"/>
    </location>
</feature>
<evidence type="ECO:0000256" key="1">
    <source>
        <dbReference type="SAM" id="Coils"/>
    </source>
</evidence>
<feature type="region of interest" description="Disordered" evidence="2">
    <location>
        <begin position="1"/>
        <end position="73"/>
    </location>
</feature>
<dbReference type="STRING" id="1448308.A0A2T2NBI5"/>
<feature type="compositionally biased region" description="Basic and acidic residues" evidence="2">
    <location>
        <begin position="984"/>
        <end position="993"/>
    </location>
</feature>
<dbReference type="PANTHER" id="PTHR45615:SF80">
    <property type="entry name" value="GRIP DOMAIN-CONTAINING PROTEIN"/>
    <property type="match status" value="1"/>
</dbReference>
<feature type="compositionally biased region" description="Basic and acidic residues" evidence="2">
    <location>
        <begin position="416"/>
        <end position="427"/>
    </location>
</feature>
<sequence length="1291" mass="140456">MAAKPKFFSWSKGRHSTAEPYHRTGGLLPIDTSVGEPSAGEHHRRTLSTGDAKKPSKTGRRRPPNLTIVPPEYNKPQHLSAVEPASARHNVALVSSASNLFAVVNDMLRSPALSATACPRSSSIHKPLPTVPGRPRSVSLPSTPDLPAELPGSLLLENQGYPDPPVAGPADRSTMRSVRSGTSLRTSVPPRPTPSKVPQHKTSLSEANLKRRSRSRPSLLSPSSTDSRLTTCSVSSTNGGPSSSAESTKARVGADRLLQPSPLALEGQPWTRNSGESSIRRDELGTQPGTSTPTPTRSKQIDELKSTITAQDNTISTLQAQFASLRASHEAHIASLSDAHRAELASLRNYSRALEEQQSQRTLHHASSNHLLFLLDTTELQSPTRESPQTTAGSNSANSIRSFTSALEQQSRSPHPSRESPEMENLKRKLSTARRPEVGNRDTIRELNQYKQNNAALQKQIESLMAKLNESKKNERNMAQTLDEIEKNVVDWKKASEKAEQLEKSNMALQNTIDHLEHRLDVANCDKLDAHEQLYNLRSQRSPFDSKPPTLPTLPFIEDAHMSMSTVFSSGSPLLPSESQEPTTLSAFITRIERLQEEVKQKDDRNAELQAEIQRLVDNFDRLEKDHKELVLQSEIQSQLLKKTRDNDTHLDRLRTIIMDREATIGEKDKALKMVEKQLEHHTLLLKAEIRKHATVSVFADVKEDPLPDLTTLASKEDIDRWIDRLQQRLKKENSKSAAKEPVGDLQTTINDLRKEIDFYVREIIYYKLDIKGYKSDIKKLKQIATKLGTYGSRASDFDSPTSSLCRSSDTPIRARFPSGTPGLGISGTPSPISTAPASATVSASRPVTPPPAADKAPVSGALMTPNPSPSDNTVSDKKRSVEQKVATHQVIQTPMTPTTPPRKAGINLANEADNIDPGISPRSVARLSPERRRPAPPSPDQEKFGDLATNFPLSTPAAPQRMRTRRSMSDSMIQPYTVSKTTEVPEPKDEQARVIGEQKPVAVRSRGMSTGTMENRTHPAVPLTKGKVTPERPPRPQAGLFESPIDPAHTPAGFRTPPPRKDIMAEAMRNSPNRATKESDPPQELRHSSSSLTERRLNAAVPIPPPLNLMPTAGSDGSSMANLRDKPKPSPEPAPSAPFVIGMGSPYNTALITSTAPVSPTHCPITGKFSPSPKVKSPTSKAGLDGTMATSSSPVLTATPSSSKKAVKDVESGPQRSNSSTAGGRSASHSRNASGSSIRSAIGLPVNLMKGKGKSRKDSISSPRPLESPFDIDRSAHLMNGGSFGIGEAI</sequence>
<feature type="compositionally biased region" description="Polar residues" evidence="2">
    <location>
        <begin position="175"/>
        <end position="186"/>
    </location>
</feature>
<name>A0A2T2NBI5_CORCC</name>
<feature type="region of interest" description="Disordered" evidence="2">
    <location>
        <begin position="796"/>
        <end position="1142"/>
    </location>
</feature>
<feature type="compositionally biased region" description="Low complexity" evidence="2">
    <location>
        <begin position="827"/>
        <end position="847"/>
    </location>
</feature>
<feature type="region of interest" description="Disordered" evidence="2">
    <location>
        <begin position="115"/>
        <end position="299"/>
    </location>
</feature>
<evidence type="ECO:0000256" key="2">
    <source>
        <dbReference type="SAM" id="MobiDB-lite"/>
    </source>
</evidence>
<dbReference type="PANTHER" id="PTHR45615">
    <property type="entry name" value="MYOSIN HEAVY CHAIN, NON-MUSCLE"/>
    <property type="match status" value="1"/>
</dbReference>
<feature type="region of interest" description="Disordered" evidence="2">
    <location>
        <begin position="1164"/>
        <end position="1291"/>
    </location>
</feature>
<evidence type="ECO:0000313" key="4">
    <source>
        <dbReference type="Proteomes" id="UP000240883"/>
    </source>
</evidence>
<dbReference type="OrthoDB" id="5431474at2759"/>
<feature type="compositionally biased region" description="Low complexity" evidence="2">
    <location>
        <begin position="1223"/>
        <end position="1244"/>
    </location>
</feature>
<feature type="compositionally biased region" description="Low complexity" evidence="2">
    <location>
        <begin position="285"/>
        <end position="296"/>
    </location>
</feature>
<dbReference type="Proteomes" id="UP000240883">
    <property type="component" value="Unassembled WGS sequence"/>
</dbReference>